<gene>
    <name evidence="1" type="ORF">OB919_07115</name>
</gene>
<accession>A0AAP3E5T8</accession>
<evidence type="ECO:0000313" key="2">
    <source>
        <dbReference type="Proteomes" id="UP001321047"/>
    </source>
</evidence>
<comment type="caution">
    <text evidence="1">The sequence shown here is derived from an EMBL/GenBank/DDBJ whole genome shotgun (WGS) entry which is preliminary data.</text>
</comment>
<dbReference type="EMBL" id="JAOPJZ010000004">
    <property type="protein sequence ID" value="MCU4751751.1"/>
    <property type="molecule type" value="Genomic_DNA"/>
</dbReference>
<protein>
    <submittedName>
        <fullName evidence="1">Uncharacterized protein</fullName>
    </submittedName>
</protein>
<dbReference type="AlphaFoldDB" id="A0AAP3E5T8"/>
<evidence type="ECO:0000313" key="1">
    <source>
        <dbReference type="EMBL" id="MCU4751751.1"/>
    </source>
</evidence>
<dbReference type="Proteomes" id="UP001321047">
    <property type="component" value="Unassembled WGS sequence"/>
</dbReference>
<keyword evidence="2" id="KW-1185">Reference proteome</keyword>
<name>A0AAP3E5T8_9EURY</name>
<reference evidence="1 2" key="1">
    <citation type="submission" date="2022-09" db="EMBL/GenBank/DDBJ databases">
        <title>Enrichment on poylsaccharides allowed isolation of novel metabolic and taxonomic groups of Haloarchaea.</title>
        <authorList>
            <person name="Sorokin D.Y."/>
            <person name="Elcheninov A.G."/>
            <person name="Khizhniak T.V."/>
            <person name="Kolganova T.V."/>
            <person name="Kublanov I.V."/>
        </authorList>
    </citation>
    <scope>NUCLEOTIDE SEQUENCE [LARGE SCALE GENOMIC DNA]</scope>
    <source>
        <strain evidence="1 2">AArc-curdl1</strain>
    </source>
</reference>
<sequence length="214" mass="23643">MGFGRRGVLAALATGVGVALVPAPPSQPQLGRVQSADGRLQIDGVDAEGTIRDERDSPVARYHYKRTDDGFEPTSPINVVFDLERAPGGLERVMAPLEDSGWVRSLEEYTRYAYDADRDVYVRQQATAAETYYGTSGRRHVRCWQFGSVVSMQAHVDTGARPKHGIESYADARQYLSRLYAGEGWDVSPQTLNLENAQEPDHDGYATVIHEVEA</sequence>
<dbReference type="RefSeq" id="WP_342807855.1">
    <property type="nucleotide sequence ID" value="NZ_JAOPJZ010000004.1"/>
</dbReference>
<proteinExistence type="predicted"/>
<organism evidence="1 2">
    <name type="scientific">Natronosalvus hydrolyticus</name>
    <dbReference type="NCBI Taxonomy" id="2979988"/>
    <lineage>
        <taxon>Archaea</taxon>
        <taxon>Methanobacteriati</taxon>
        <taxon>Methanobacteriota</taxon>
        <taxon>Stenosarchaea group</taxon>
        <taxon>Halobacteria</taxon>
        <taxon>Halobacteriales</taxon>
        <taxon>Natrialbaceae</taxon>
        <taxon>Natronosalvus</taxon>
    </lineage>
</organism>